<evidence type="ECO:0000313" key="2">
    <source>
        <dbReference type="EMBL" id="KAF7836480.1"/>
    </source>
</evidence>
<reference evidence="2" key="1">
    <citation type="submission" date="2020-09" db="EMBL/GenBank/DDBJ databases">
        <title>Genome-Enabled Discovery of Anthraquinone Biosynthesis in Senna tora.</title>
        <authorList>
            <person name="Kang S.-H."/>
            <person name="Pandey R.P."/>
            <person name="Lee C.-M."/>
            <person name="Sim J.-S."/>
            <person name="Jeong J.-T."/>
            <person name="Choi B.-S."/>
            <person name="Jung M."/>
            <person name="Ginzburg D."/>
            <person name="Zhao K."/>
            <person name="Won S.Y."/>
            <person name="Oh T.-J."/>
            <person name="Yu Y."/>
            <person name="Kim N.-H."/>
            <person name="Lee O.R."/>
            <person name="Lee T.-H."/>
            <person name="Bashyal P."/>
            <person name="Kim T.-S."/>
            <person name="Lee W.-H."/>
            <person name="Kawkins C."/>
            <person name="Kim C.-K."/>
            <person name="Kim J.S."/>
            <person name="Ahn B.O."/>
            <person name="Rhee S.Y."/>
            <person name="Sohng J.K."/>
        </authorList>
    </citation>
    <scope>NUCLEOTIDE SEQUENCE</scope>
    <source>
        <tissue evidence="2">Leaf</tissue>
    </source>
</reference>
<dbReference type="EMBL" id="JAAIUW010000004">
    <property type="protein sequence ID" value="KAF7836480.1"/>
    <property type="molecule type" value="Genomic_DNA"/>
</dbReference>
<name>A0A834X130_9FABA</name>
<keyword evidence="3" id="KW-1185">Reference proteome</keyword>
<feature type="region of interest" description="Disordered" evidence="1">
    <location>
        <begin position="16"/>
        <end position="35"/>
    </location>
</feature>
<evidence type="ECO:0000256" key="1">
    <source>
        <dbReference type="SAM" id="MobiDB-lite"/>
    </source>
</evidence>
<comment type="caution">
    <text evidence="2">The sequence shown here is derived from an EMBL/GenBank/DDBJ whole genome shotgun (WGS) entry which is preliminary data.</text>
</comment>
<dbReference type="Proteomes" id="UP000634136">
    <property type="component" value="Unassembled WGS sequence"/>
</dbReference>
<sequence length="35" mass="3919">MRHDVTTITVHQAKIDSKNRGGKGAIDPIFDNARR</sequence>
<gene>
    <name evidence="2" type="ORF">G2W53_011339</name>
</gene>
<accession>A0A834X130</accession>
<protein>
    <submittedName>
        <fullName evidence="2">Uncharacterized protein</fullName>
    </submittedName>
</protein>
<evidence type="ECO:0000313" key="3">
    <source>
        <dbReference type="Proteomes" id="UP000634136"/>
    </source>
</evidence>
<proteinExistence type="predicted"/>
<organism evidence="2 3">
    <name type="scientific">Senna tora</name>
    <dbReference type="NCBI Taxonomy" id="362788"/>
    <lineage>
        <taxon>Eukaryota</taxon>
        <taxon>Viridiplantae</taxon>
        <taxon>Streptophyta</taxon>
        <taxon>Embryophyta</taxon>
        <taxon>Tracheophyta</taxon>
        <taxon>Spermatophyta</taxon>
        <taxon>Magnoliopsida</taxon>
        <taxon>eudicotyledons</taxon>
        <taxon>Gunneridae</taxon>
        <taxon>Pentapetalae</taxon>
        <taxon>rosids</taxon>
        <taxon>fabids</taxon>
        <taxon>Fabales</taxon>
        <taxon>Fabaceae</taxon>
        <taxon>Caesalpinioideae</taxon>
        <taxon>Cassia clade</taxon>
        <taxon>Senna</taxon>
    </lineage>
</organism>
<dbReference type="AlphaFoldDB" id="A0A834X130"/>